<organism evidence="1 2">
    <name type="scientific">Desmophyllum pertusum</name>
    <dbReference type="NCBI Taxonomy" id="174260"/>
    <lineage>
        <taxon>Eukaryota</taxon>
        <taxon>Metazoa</taxon>
        <taxon>Cnidaria</taxon>
        <taxon>Anthozoa</taxon>
        <taxon>Hexacorallia</taxon>
        <taxon>Scleractinia</taxon>
        <taxon>Caryophylliina</taxon>
        <taxon>Caryophylliidae</taxon>
        <taxon>Desmophyllum</taxon>
    </lineage>
</organism>
<evidence type="ECO:0000313" key="2">
    <source>
        <dbReference type="Proteomes" id="UP001163046"/>
    </source>
</evidence>
<proteinExistence type="predicted"/>
<dbReference type="PANTHER" id="PTHR46601">
    <property type="entry name" value="ULP_PROTEASE DOMAIN-CONTAINING PROTEIN"/>
    <property type="match status" value="1"/>
</dbReference>
<dbReference type="AlphaFoldDB" id="A0A9W9ZU75"/>
<dbReference type="PANTHER" id="PTHR46601:SF1">
    <property type="entry name" value="ADF-H DOMAIN-CONTAINING PROTEIN"/>
    <property type="match status" value="1"/>
</dbReference>
<sequence length="173" mass="19194">MLMHGKGPCDGVGAEVKRAVWRSILQINAVVTSAEQFFATAQRVCKKINILYIPEPQVKVVAEKLHKRWGTCKAIPHTHSIHYVEKLNDSSLNTAKNSQFKFKGYGCQEHTPVMSKSSVPSASQSNVQCKEQSVPTSMAQIPSTAIGYGLPPELSDQFLKQIFVVYAKQPKKH</sequence>
<gene>
    <name evidence="1" type="ORF">OS493_012398</name>
</gene>
<dbReference type="EMBL" id="MU825878">
    <property type="protein sequence ID" value="KAJ7386064.1"/>
    <property type="molecule type" value="Genomic_DNA"/>
</dbReference>
<dbReference type="Proteomes" id="UP001163046">
    <property type="component" value="Unassembled WGS sequence"/>
</dbReference>
<protein>
    <submittedName>
        <fullName evidence="1">Uncharacterized protein</fullName>
    </submittedName>
</protein>
<reference evidence="1" key="1">
    <citation type="submission" date="2023-01" db="EMBL/GenBank/DDBJ databases">
        <title>Genome assembly of the deep-sea coral Lophelia pertusa.</title>
        <authorList>
            <person name="Herrera S."/>
            <person name="Cordes E."/>
        </authorList>
    </citation>
    <scope>NUCLEOTIDE SEQUENCE</scope>
    <source>
        <strain evidence="1">USNM1676648</strain>
        <tissue evidence="1">Polyp</tissue>
    </source>
</reference>
<comment type="caution">
    <text evidence="1">The sequence shown here is derived from an EMBL/GenBank/DDBJ whole genome shotgun (WGS) entry which is preliminary data.</text>
</comment>
<name>A0A9W9ZU75_9CNID</name>
<accession>A0A9W9ZU75</accession>
<evidence type="ECO:0000313" key="1">
    <source>
        <dbReference type="EMBL" id="KAJ7386064.1"/>
    </source>
</evidence>
<dbReference type="OrthoDB" id="5984309at2759"/>
<keyword evidence="2" id="KW-1185">Reference proteome</keyword>